<accession>A0A9K3IRE9</accession>
<organism evidence="2 3">
    <name type="scientific">Helianthus annuus</name>
    <name type="common">Common sunflower</name>
    <dbReference type="NCBI Taxonomy" id="4232"/>
    <lineage>
        <taxon>Eukaryota</taxon>
        <taxon>Viridiplantae</taxon>
        <taxon>Streptophyta</taxon>
        <taxon>Embryophyta</taxon>
        <taxon>Tracheophyta</taxon>
        <taxon>Spermatophyta</taxon>
        <taxon>Magnoliopsida</taxon>
        <taxon>eudicotyledons</taxon>
        <taxon>Gunneridae</taxon>
        <taxon>Pentapetalae</taxon>
        <taxon>asterids</taxon>
        <taxon>campanulids</taxon>
        <taxon>Asterales</taxon>
        <taxon>Asteraceae</taxon>
        <taxon>Asteroideae</taxon>
        <taxon>Heliantheae alliance</taxon>
        <taxon>Heliantheae</taxon>
        <taxon>Helianthus</taxon>
    </lineage>
</organism>
<evidence type="ECO:0000256" key="1">
    <source>
        <dbReference type="SAM" id="MobiDB-lite"/>
    </source>
</evidence>
<name>A0A9K3IRE9_HELAN</name>
<gene>
    <name evidence="2" type="ORF">HanXRQr2_Chr06g0245431</name>
</gene>
<dbReference type="Proteomes" id="UP000215914">
    <property type="component" value="Unassembled WGS sequence"/>
</dbReference>
<evidence type="ECO:0000313" key="2">
    <source>
        <dbReference type="EMBL" id="KAF5801211.1"/>
    </source>
</evidence>
<sequence length="368" mass="40025">MLFRPGRNFGRGGGGRPVGGFLNSHIAPEKAGEVKKGFSFADILLNRSRPFLDEESIEIDPSINTLSEVVGKAVVVRVMEFQVLRKLNIILWEAGFQGVEVWKGQSMLFECLAWINIFDVPPHLLSSTVFDVIGQKYGRIAQGSQLSESDDDLTYDRIGILTDSGNKISGIVNLRRQDKVYRVWVVEESDPWIPDFLNKDGSVGEDVSLSSEFSIPAHLSPVIGEKLNGVVEVMASGNKESNLAGGAAQQSVDVNEETIPREQENVGCQENYGCFNFAAHSAGGLDVNNGRPTLVDHWANLVGQTSPRPRKRPRNNDSGLIDELLNKEGGPGAVINNGNRDFNLNNSPRGNGLEPVTSSVAPEDGEIG</sequence>
<keyword evidence="3" id="KW-1185">Reference proteome</keyword>
<protein>
    <recommendedName>
        <fullName evidence="4">DUF4283 domain-containing protein</fullName>
    </recommendedName>
</protein>
<feature type="compositionally biased region" description="Polar residues" evidence="1">
    <location>
        <begin position="336"/>
        <end position="349"/>
    </location>
</feature>
<dbReference type="Gramene" id="mRNA:HanXRQr2_Chr06g0245431">
    <property type="protein sequence ID" value="mRNA:HanXRQr2_Chr06g0245431"/>
    <property type="gene ID" value="HanXRQr2_Chr06g0245431"/>
</dbReference>
<comment type="caution">
    <text evidence="2">The sequence shown here is derived from an EMBL/GenBank/DDBJ whole genome shotgun (WGS) entry which is preliminary data.</text>
</comment>
<proteinExistence type="predicted"/>
<dbReference type="AlphaFoldDB" id="A0A9K3IRE9"/>
<feature type="region of interest" description="Disordered" evidence="1">
    <location>
        <begin position="331"/>
        <end position="368"/>
    </location>
</feature>
<evidence type="ECO:0008006" key="4">
    <source>
        <dbReference type="Google" id="ProtNLM"/>
    </source>
</evidence>
<evidence type="ECO:0000313" key="3">
    <source>
        <dbReference type="Proteomes" id="UP000215914"/>
    </source>
</evidence>
<reference evidence="2" key="2">
    <citation type="submission" date="2020-06" db="EMBL/GenBank/DDBJ databases">
        <title>Helianthus annuus Genome sequencing and assembly Release 2.</title>
        <authorList>
            <person name="Gouzy J."/>
            <person name="Langlade N."/>
            <person name="Munos S."/>
        </authorList>
    </citation>
    <scope>NUCLEOTIDE SEQUENCE</scope>
    <source>
        <tissue evidence="2">Leaves</tissue>
    </source>
</reference>
<dbReference type="EMBL" id="MNCJ02000321">
    <property type="protein sequence ID" value="KAF5801211.1"/>
    <property type="molecule type" value="Genomic_DNA"/>
</dbReference>
<reference evidence="2" key="1">
    <citation type="journal article" date="2017" name="Nature">
        <title>The sunflower genome provides insights into oil metabolism, flowering and Asterid evolution.</title>
        <authorList>
            <person name="Badouin H."/>
            <person name="Gouzy J."/>
            <person name="Grassa C.J."/>
            <person name="Murat F."/>
            <person name="Staton S.E."/>
            <person name="Cottret L."/>
            <person name="Lelandais-Briere C."/>
            <person name="Owens G.L."/>
            <person name="Carrere S."/>
            <person name="Mayjonade B."/>
            <person name="Legrand L."/>
            <person name="Gill N."/>
            <person name="Kane N.C."/>
            <person name="Bowers J.E."/>
            <person name="Hubner S."/>
            <person name="Bellec A."/>
            <person name="Berard A."/>
            <person name="Berges H."/>
            <person name="Blanchet N."/>
            <person name="Boniface M.C."/>
            <person name="Brunel D."/>
            <person name="Catrice O."/>
            <person name="Chaidir N."/>
            <person name="Claudel C."/>
            <person name="Donnadieu C."/>
            <person name="Faraut T."/>
            <person name="Fievet G."/>
            <person name="Helmstetter N."/>
            <person name="King M."/>
            <person name="Knapp S.J."/>
            <person name="Lai Z."/>
            <person name="Le Paslier M.C."/>
            <person name="Lippi Y."/>
            <person name="Lorenzon L."/>
            <person name="Mandel J.R."/>
            <person name="Marage G."/>
            <person name="Marchand G."/>
            <person name="Marquand E."/>
            <person name="Bret-Mestries E."/>
            <person name="Morien E."/>
            <person name="Nambeesan S."/>
            <person name="Nguyen T."/>
            <person name="Pegot-Espagnet P."/>
            <person name="Pouilly N."/>
            <person name="Raftis F."/>
            <person name="Sallet E."/>
            <person name="Schiex T."/>
            <person name="Thomas J."/>
            <person name="Vandecasteele C."/>
            <person name="Vares D."/>
            <person name="Vear F."/>
            <person name="Vautrin S."/>
            <person name="Crespi M."/>
            <person name="Mangin B."/>
            <person name="Burke J.M."/>
            <person name="Salse J."/>
            <person name="Munos S."/>
            <person name="Vincourt P."/>
            <person name="Rieseberg L.H."/>
            <person name="Langlade N.B."/>
        </authorList>
    </citation>
    <scope>NUCLEOTIDE SEQUENCE</scope>
    <source>
        <tissue evidence="2">Leaves</tissue>
    </source>
</reference>